<dbReference type="RefSeq" id="WP_013121762.1">
    <property type="nucleotide sequence ID" value="NC_014152.1"/>
</dbReference>
<gene>
    <name evidence="1" type="ordered locus">TherJR_2941</name>
</gene>
<proteinExistence type="predicted"/>
<dbReference type="KEGG" id="tjr:TherJR_2941"/>
<name>D5XDM7_THEPJ</name>
<evidence type="ECO:0000313" key="2">
    <source>
        <dbReference type="Proteomes" id="UP000002377"/>
    </source>
</evidence>
<reference evidence="1 2" key="1">
    <citation type="submission" date="2010-05" db="EMBL/GenBank/DDBJ databases">
        <title>Complete sequence of Thermincola sp. JR.</title>
        <authorList>
            <consortium name="US DOE Joint Genome Institute"/>
            <person name="Lucas S."/>
            <person name="Copeland A."/>
            <person name="Lapidus A."/>
            <person name="Cheng J.-F."/>
            <person name="Bruce D."/>
            <person name="Goodwin L."/>
            <person name="Pitluck S."/>
            <person name="Chertkov O."/>
            <person name="Detter J.C."/>
            <person name="Han C."/>
            <person name="Tapia R."/>
            <person name="Land M."/>
            <person name="Hauser L."/>
            <person name="Kyrpides N."/>
            <person name="Mikhailova N."/>
            <person name="Hazen T.C."/>
            <person name="Woyke T."/>
        </authorList>
    </citation>
    <scope>NUCLEOTIDE SEQUENCE [LARGE SCALE GENOMIC DNA]</scope>
    <source>
        <strain evidence="1 2">JR</strain>
    </source>
</reference>
<protein>
    <submittedName>
        <fullName evidence="1">Uncharacterized protein</fullName>
    </submittedName>
</protein>
<accession>D5XDM7</accession>
<evidence type="ECO:0000313" key="1">
    <source>
        <dbReference type="EMBL" id="ADG83773.1"/>
    </source>
</evidence>
<dbReference type="Proteomes" id="UP000002377">
    <property type="component" value="Chromosome"/>
</dbReference>
<organism evidence="1 2">
    <name type="scientific">Thermincola potens (strain JR)</name>
    <dbReference type="NCBI Taxonomy" id="635013"/>
    <lineage>
        <taxon>Bacteria</taxon>
        <taxon>Bacillati</taxon>
        <taxon>Bacillota</taxon>
        <taxon>Clostridia</taxon>
        <taxon>Eubacteriales</taxon>
        <taxon>Thermincolaceae</taxon>
        <taxon>Thermincola</taxon>
    </lineage>
</organism>
<dbReference type="HOGENOM" id="CLU_3174247_0_0_9"/>
<sequence length="47" mass="5130">MDKNIALVIACEAFRGDLSFVEAILNRQCPMVSIPPCNSETTVAPTY</sequence>
<keyword evidence="2" id="KW-1185">Reference proteome</keyword>
<dbReference type="AlphaFoldDB" id="D5XDM7"/>
<dbReference type="EMBL" id="CP002028">
    <property type="protein sequence ID" value="ADG83773.1"/>
    <property type="molecule type" value="Genomic_DNA"/>
</dbReference>